<dbReference type="EMBL" id="VUOA01000037">
    <property type="protein sequence ID" value="KAA2235173.1"/>
    <property type="molecule type" value="Genomic_DNA"/>
</dbReference>
<dbReference type="GO" id="GO:0003677">
    <property type="term" value="F:DNA binding"/>
    <property type="evidence" value="ECO:0007669"/>
    <property type="project" value="UniProtKB-KW"/>
</dbReference>
<gene>
    <name evidence="2" type="ORF">F0L46_20725</name>
</gene>
<name>A0A5B2V6M8_9HYPH</name>
<accession>A0A5B2V6M8</accession>
<keyword evidence="2" id="KW-0238">DNA-binding</keyword>
<evidence type="ECO:0000259" key="1">
    <source>
        <dbReference type="PROSITE" id="PS51742"/>
    </source>
</evidence>
<dbReference type="InterPro" id="IPR005175">
    <property type="entry name" value="PPC_dom"/>
</dbReference>
<reference evidence="2 3" key="1">
    <citation type="submission" date="2019-09" db="EMBL/GenBank/DDBJ databases">
        <title>Salinarimonas rosea gen. nov., sp. nov., a new member of the a-2 subgroup of the Proteobacteria.</title>
        <authorList>
            <person name="Liu J."/>
        </authorList>
    </citation>
    <scope>NUCLEOTIDE SEQUENCE [LARGE SCALE GENOMIC DNA]</scope>
    <source>
        <strain evidence="2 3">BN140002</strain>
    </source>
</reference>
<evidence type="ECO:0000313" key="2">
    <source>
        <dbReference type="EMBL" id="KAA2235173.1"/>
    </source>
</evidence>
<proteinExistence type="predicted"/>
<dbReference type="Proteomes" id="UP000323142">
    <property type="component" value="Unassembled WGS sequence"/>
</dbReference>
<feature type="domain" description="PPC" evidence="1">
    <location>
        <begin position="19"/>
        <end position="165"/>
    </location>
</feature>
<protein>
    <submittedName>
        <fullName evidence="2">DNA-binding protein</fullName>
    </submittedName>
</protein>
<comment type="caution">
    <text evidence="2">The sequence shown here is derived from an EMBL/GenBank/DDBJ whole genome shotgun (WGS) entry which is preliminary data.</text>
</comment>
<dbReference type="RefSeq" id="WP_149821140.1">
    <property type="nucleotide sequence ID" value="NZ_VUOA01000037.1"/>
</dbReference>
<organism evidence="2 3">
    <name type="scientific">Salinarimonas soli</name>
    <dbReference type="NCBI Taxonomy" id="1638099"/>
    <lineage>
        <taxon>Bacteria</taxon>
        <taxon>Pseudomonadati</taxon>
        <taxon>Pseudomonadota</taxon>
        <taxon>Alphaproteobacteria</taxon>
        <taxon>Hyphomicrobiales</taxon>
        <taxon>Salinarimonadaceae</taxon>
        <taxon>Salinarimonas</taxon>
    </lineage>
</organism>
<dbReference type="AlphaFoldDB" id="A0A5B2V6M8"/>
<evidence type="ECO:0000313" key="3">
    <source>
        <dbReference type="Proteomes" id="UP000323142"/>
    </source>
</evidence>
<dbReference type="SUPFAM" id="SSF117856">
    <property type="entry name" value="AF0104/ALDC/Ptd012-like"/>
    <property type="match status" value="2"/>
</dbReference>
<keyword evidence="3" id="KW-1185">Reference proteome</keyword>
<dbReference type="Pfam" id="PF03479">
    <property type="entry name" value="PCC"/>
    <property type="match status" value="1"/>
</dbReference>
<dbReference type="OrthoDB" id="8720942at2"/>
<sequence>MRTIVQPGPPRPERLLCVPSCGRPVAFDLPAGELLLDAVREAFGREGFTSGVLRFNAGTLDPLAYVMPALSPTPRHAAFYSETHRPTGGGRIVMGALTFGERDGAPFFHCHALWREADGAVHGGHILPEETIVGESLHAVGVGLSDALFAATPDPETNLPLLAPRAIGAGGEGPYHALRLCPNGDLAGALERFCAERGIRAAQLHGGVGSIIGARFTDGTAVEPFATEMAIAGGRIATGEGGDLEAEIEVGLVDLSGAVARGRLVRGDNPILMTLEVVLEAL</sequence>
<feature type="domain" description="PPC" evidence="1">
    <location>
        <begin position="170"/>
        <end position="282"/>
    </location>
</feature>
<dbReference type="Gene3D" id="3.30.1330.80">
    <property type="entry name" value="Hypothetical protein, similar to alpha- acetolactate decarboxylase, domain 2"/>
    <property type="match status" value="2"/>
</dbReference>
<reference evidence="2 3" key="2">
    <citation type="submission" date="2019-09" db="EMBL/GenBank/DDBJ databases">
        <authorList>
            <person name="Jin C."/>
        </authorList>
    </citation>
    <scope>NUCLEOTIDE SEQUENCE [LARGE SCALE GENOMIC DNA]</scope>
    <source>
        <strain evidence="2 3">BN140002</strain>
    </source>
</reference>
<dbReference type="PROSITE" id="PS51742">
    <property type="entry name" value="PPC"/>
    <property type="match status" value="2"/>
</dbReference>